<feature type="transmembrane region" description="Helical" evidence="14">
    <location>
        <begin position="191"/>
        <end position="210"/>
    </location>
</feature>
<evidence type="ECO:0000256" key="13">
    <source>
        <dbReference type="ARBA" id="ARBA00023136"/>
    </source>
</evidence>
<evidence type="ECO:0000256" key="7">
    <source>
        <dbReference type="ARBA" id="ARBA00022692"/>
    </source>
</evidence>
<dbReference type="GO" id="GO:0005524">
    <property type="term" value="F:ATP binding"/>
    <property type="evidence" value="ECO:0007669"/>
    <property type="project" value="UniProtKB-KW"/>
</dbReference>
<dbReference type="SUPFAM" id="SSF55874">
    <property type="entry name" value="ATPase domain of HSP90 chaperone/DNA topoisomerase II/histidine kinase"/>
    <property type="match status" value="1"/>
</dbReference>
<dbReference type="SUPFAM" id="SSF47384">
    <property type="entry name" value="Homodimeric domain of signal transducing histidine kinase"/>
    <property type="match status" value="1"/>
</dbReference>
<dbReference type="Proteomes" id="UP000063781">
    <property type="component" value="Chromosome"/>
</dbReference>
<dbReference type="SMART" id="SM00388">
    <property type="entry name" value="HisKA"/>
    <property type="match status" value="1"/>
</dbReference>
<evidence type="ECO:0000256" key="10">
    <source>
        <dbReference type="ARBA" id="ARBA00022840"/>
    </source>
</evidence>
<evidence type="ECO:0000256" key="4">
    <source>
        <dbReference type="ARBA" id="ARBA00022475"/>
    </source>
</evidence>
<evidence type="ECO:0000256" key="8">
    <source>
        <dbReference type="ARBA" id="ARBA00022741"/>
    </source>
</evidence>
<sequence length="591" mass="67269">MKYKKTKTLILFWIAFLSCLCGWIGIGIASSIVNIVSDGSIEKNLIVRNYGYSVVQEFIYDYVDFGQVSENNQLQFKPENTNLDLRFLVNGEEVFTNTSRLSQSSKLVIMVYGYEVNLDNDTRQYTLEFELNWRNADDWIDQQFREVNFVLEYRPALYIATGIATLLTLIIAIFSFKYIGQKADGTYALSFFERIPLELIAFAFISLLGMTMVDEFWVLIFFITTLVIVRSLIVRINAGVLFKNSLINMLIGIITYSKNNHMGLSYIGLVGLIMSLISLGMDGELFVFVMILFWVPYFVITRAWIKHTAEIKVLQKLSLDIRSGTYTNTAVNLTSVALNDISSNLTEIQSGLDDAVQQQLKSERTKSELITNVSHDLKTPLTSIVNYVDLLKHEDLSPTQTEYLGVVDKQVHRLKKLTDDLFEAAKINTMDVELIKEPINLKVFWEQSIGEYEDKIHERNLELISKLDAVDVDVLADGKYLWRVIDNVLRNLTLYAQEHTRVYIDGALNETHATLSIKNISKDALNITEEELMERFVRGDSSRNTEGSGLGLSIARNIMEMLGGSFSIKIDGDLFKVSLCLPRATEDELLM</sequence>
<dbReference type="GO" id="GO:0000155">
    <property type="term" value="F:phosphorelay sensor kinase activity"/>
    <property type="evidence" value="ECO:0007669"/>
    <property type="project" value="InterPro"/>
</dbReference>
<evidence type="ECO:0000256" key="1">
    <source>
        <dbReference type="ARBA" id="ARBA00000085"/>
    </source>
</evidence>
<dbReference type="KEGG" id="erl:AOC36_07850"/>
<feature type="transmembrane region" description="Helical" evidence="14">
    <location>
        <begin position="285"/>
        <end position="305"/>
    </location>
</feature>
<evidence type="ECO:0000256" key="5">
    <source>
        <dbReference type="ARBA" id="ARBA00022553"/>
    </source>
</evidence>
<protein>
    <recommendedName>
        <fullName evidence="3">histidine kinase</fullName>
        <ecNumber evidence="3">2.7.13.3</ecNumber>
    </recommendedName>
</protein>
<comment type="subcellular location">
    <subcellularLocation>
        <location evidence="2">Cell membrane</location>
        <topology evidence="2">Multi-pass membrane protein</topology>
    </subcellularLocation>
</comment>
<feature type="transmembrane region" description="Helical" evidence="14">
    <location>
        <begin position="263"/>
        <end position="279"/>
    </location>
</feature>
<dbReference type="Pfam" id="PF00512">
    <property type="entry name" value="HisKA"/>
    <property type="match status" value="1"/>
</dbReference>
<evidence type="ECO:0000313" key="17">
    <source>
        <dbReference type="Proteomes" id="UP000063781"/>
    </source>
</evidence>
<accession>A0A0X8H115</accession>
<keyword evidence="6" id="KW-0808">Transferase</keyword>
<dbReference type="Pfam" id="PF02518">
    <property type="entry name" value="HATPase_c"/>
    <property type="match status" value="1"/>
</dbReference>
<feature type="domain" description="Histidine kinase" evidence="15">
    <location>
        <begin position="372"/>
        <end position="585"/>
    </location>
</feature>
<keyword evidence="11 14" id="KW-1133">Transmembrane helix</keyword>
<keyword evidence="12" id="KW-0902">Two-component regulatory system</keyword>
<keyword evidence="5" id="KW-0597">Phosphoprotein</keyword>
<dbReference type="EMBL" id="CP013213">
    <property type="protein sequence ID" value="AMC93899.1"/>
    <property type="molecule type" value="Genomic_DNA"/>
</dbReference>
<keyword evidence="13 14" id="KW-0472">Membrane</keyword>
<keyword evidence="17" id="KW-1185">Reference proteome</keyword>
<feature type="transmembrane region" description="Helical" evidence="14">
    <location>
        <begin position="156"/>
        <end position="179"/>
    </location>
</feature>
<evidence type="ECO:0000256" key="12">
    <source>
        <dbReference type="ARBA" id="ARBA00023012"/>
    </source>
</evidence>
<reference evidence="16 17" key="1">
    <citation type="submission" date="2015-10" db="EMBL/GenBank/DDBJ databases">
        <title>Erysipelothrix larvae sp. LV19 isolated from the larval gut of the rhinoceros beetle, Trypoxylus dichotomus.</title>
        <authorList>
            <person name="Lim S."/>
            <person name="Kim B.-C."/>
        </authorList>
    </citation>
    <scope>NUCLEOTIDE SEQUENCE [LARGE SCALE GENOMIC DNA]</scope>
    <source>
        <strain evidence="16 17">LV19</strain>
    </source>
</reference>
<dbReference type="Gene3D" id="3.30.565.10">
    <property type="entry name" value="Histidine kinase-like ATPase, C-terminal domain"/>
    <property type="match status" value="1"/>
</dbReference>
<dbReference type="GO" id="GO:0005886">
    <property type="term" value="C:plasma membrane"/>
    <property type="evidence" value="ECO:0007669"/>
    <property type="project" value="UniProtKB-SubCell"/>
</dbReference>
<keyword evidence="4" id="KW-1003">Cell membrane</keyword>
<dbReference type="PROSITE" id="PS50109">
    <property type="entry name" value="HIS_KIN"/>
    <property type="match status" value="1"/>
</dbReference>
<name>A0A0X8H115_9FIRM</name>
<dbReference type="InterPro" id="IPR003661">
    <property type="entry name" value="HisK_dim/P_dom"/>
</dbReference>
<keyword evidence="7 14" id="KW-0812">Transmembrane</keyword>
<dbReference type="PANTHER" id="PTHR45528">
    <property type="entry name" value="SENSOR HISTIDINE KINASE CPXA"/>
    <property type="match status" value="1"/>
</dbReference>
<evidence type="ECO:0000256" key="11">
    <source>
        <dbReference type="ARBA" id="ARBA00022989"/>
    </source>
</evidence>
<organism evidence="16 17">
    <name type="scientific">Erysipelothrix larvae</name>
    <dbReference type="NCBI Taxonomy" id="1514105"/>
    <lineage>
        <taxon>Bacteria</taxon>
        <taxon>Bacillati</taxon>
        <taxon>Bacillota</taxon>
        <taxon>Erysipelotrichia</taxon>
        <taxon>Erysipelotrichales</taxon>
        <taxon>Erysipelotrichaceae</taxon>
        <taxon>Erysipelothrix</taxon>
    </lineage>
</organism>
<evidence type="ECO:0000256" key="14">
    <source>
        <dbReference type="SAM" id="Phobius"/>
    </source>
</evidence>
<dbReference type="CDD" id="cd00082">
    <property type="entry name" value="HisKA"/>
    <property type="match status" value="1"/>
</dbReference>
<evidence type="ECO:0000256" key="9">
    <source>
        <dbReference type="ARBA" id="ARBA00022777"/>
    </source>
</evidence>
<dbReference type="PROSITE" id="PS51257">
    <property type="entry name" value="PROKAR_LIPOPROTEIN"/>
    <property type="match status" value="1"/>
</dbReference>
<evidence type="ECO:0000313" key="16">
    <source>
        <dbReference type="EMBL" id="AMC93899.1"/>
    </source>
</evidence>
<dbReference type="Gene3D" id="1.10.287.130">
    <property type="match status" value="1"/>
</dbReference>
<dbReference type="EC" id="2.7.13.3" evidence="3"/>
<dbReference type="AlphaFoldDB" id="A0A0X8H115"/>
<dbReference type="PANTHER" id="PTHR45528:SF1">
    <property type="entry name" value="SENSOR HISTIDINE KINASE CPXA"/>
    <property type="match status" value="1"/>
</dbReference>
<comment type="catalytic activity">
    <reaction evidence="1">
        <text>ATP + protein L-histidine = ADP + protein N-phospho-L-histidine.</text>
        <dbReference type="EC" id="2.7.13.3"/>
    </reaction>
</comment>
<dbReference type="OrthoDB" id="9792991at2"/>
<feature type="transmembrane region" description="Helical" evidence="14">
    <location>
        <begin position="216"/>
        <end position="242"/>
    </location>
</feature>
<keyword evidence="10" id="KW-0067">ATP-binding</keyword>
<dbReference type="InterPro" id="IPR050398">
    <property type="entry name" value="HssS/ArlS-like"/>
</dbReference>
<keyword evidence="8" id="KW-0547">Nucleotide-binding</keyword>
<dbReference type="STRING" id="1514105.AOC36_07850"/>
<keyword evidence="9" id="KW-0418">Kinase</keyword>
<evidence type="ECO:0000256" key="6">
    <source>
        <dbReference type="ARBA" id="ARBA00022679"/>
    </source>
</evidence>
<evidence type="ECO:0000256" key="3">
    <source>
        <dbReference type="ARBA" id="ARBA00012438"/>
    </source>
</evidence>
<dbReference type="InterPro" id="IPR036097">
    <property type="entry name" value="HisK_dim/P_sf"/>
</dbReference>
<dbReference type="InterPro" id="IPR005467">
    <property type="entry name" value="His_kinase_dom"/>
</dbReference>
<evidence type="ECO:0000259" key="15">
    <source>
        <dbReference type="PROSITE" id="PS50109"/>
    </source>
</evidence>
<dbReference type="SMART" id="SM00387">
    <property type="entry name" value="HATPase_c"/>
    <property type="match status" value="1"/>
</dbReference>
<dbReference type="InterPro" id="IPR003594">
    <property type="entry name" value="HATPase_dom"/>
</dbReference>
<dbReference type="InterPro" id="IPR036890">
    <property type="entry name" value="HATPase_C_sf"/>
</dbReference>
<evidence type="ECO:0000256" key="2">
    <source>
        <dbReference type="ARBA" id="ARBA00004651"/>
    </source>
</evidence>
<dbReference type="RefSeq" id="WP_067633113.1">
    <property type="nucleotide sequence ID" value="NZ_CP013213.1"/>
</dbReference>
<gene>
    <name evidence="16" type="ORF">AOC36_07850</name>
</gene>
<proteinExistence type="predicted"/>